<reference evidence="3" key="1">
    <citation type="submission" date="2009-12" db="EMBL/GenBank/DDBJ databases">
        <title>The Genome Sequence of Anolis carolinensis (Green Anole Lizard).</title>
        <authorList>
            <consortium name="The Genome Sequencing Platform"/>
            <person name="Di Palma F."/>
            <person name="Alfoldi J."/>
            <person name="Heiman D."/>
            <person name="Young S."/>
            <person name="Grabherr M."/>
            <person name="Johnson J."/>
            <person name="Lander E.S."/>
            <person name="Lindblad-Toh K."/>
        </authorList>
    </citation>
    <scope>NUCLEOTIDE SEQUENCE [LARGE SCALE GENOMIC DNA]</scope>
    <source>
        <strain evidence="3">JBL SC #1</strain>
    </source>
</reference>
<organism evidence="3 4">
    <name type="scientific">Anolis carolinensis</name>
    <name type="common">Green anole</name>
    <name type="synonym">American chameleon</name>
    <dbReference type="NCBI Taxonomy" id="28377"/>
    <lineage>
        <taxon>Eukaryota</taxon>
        <taxon>Metazoa</taxon>
        <taxon>Chordata</taxon>
        <taxon>Craniata</taxon>
        <taxon>Vertebrata</taxon>
        <taxon>Euteleostomi</taxon>
        <taxon>Lepidosauria</taxon>
        <taxon>Squamata</taxon>
        <taxon>Bifurcata</taxon>
        <taxon>Unidentata</taxon>
        <taxon>Episquamata</taxon>
        <taxon>Toxicofera</taxon>
        <taxon>Iguania</taxon>
        <taxon>Dactyloidae</taxon>
        <taxon>Anolis</taxon>
    </lineage>
</organism>
<sequence>FNFTFKKHLSRLSEKGMIRWWKYVESEYMLPRGSDKQMNSLYVIRKFSTISDLHFFSKASNPSSNASTSYDETVLHNIPYMRDEVLDQDGTFTEELITSNDEKMQLINGEIFVEWVNDPGQYSGDNETLDRRNGKQKTQESKQIDEESHPPRTFPSDKIFEAISFGFPDKGAAFIPSFPPKIVIEDDLQFETGIIYLLCREVNVKL</sequence>
<dbReference type="InParanoid" id="A0A803TNJ7"/>
<evidence type="ECO:0000256" key="1">
    <source>
        <dbReference type="SAM" id="MobiDB-lite"/>
    </source>
</evidence>
<reference evidence="3" key="2">
    <citation type="submission" date="2025-08" db="UniProtKB">
        <authorList>
            <consortium name="Ensembl"/>
        </authorList>
    </citation>
    <scope>IDENTIFICATION</scope>
</reference>
<protein>
    <recommendedName>
        <fullName evidence="2">Polycomb repressive complex 2 subunit EZH1/EZH2 tri-helical domain-containing protein</fullName>
    </recommendedName>
</protein>
<dbReference type="Proteomes" id="UP000001646">
    <property type="component" value="Unplaced"/>
</dbReference>
<dbReference type="GeneTree" id="ENSGT00940000155013"/>
<dbReference type="Pfam" id="PF18118">
    <property type="entry name" value="PRC2_HTH_1"/>
    <property type="match status" value="1"/>
</dbReference>
<feature type="region of interest" description="Disordered" evidence="1">
    <location>
        <begin position="123"/>
        <end position="155"/>
    </location>
</feature>
<evidence type="ECO:0000259" key="2">
    <source>
        <dbReference type="Pfam" id="PF18118"/>
    </source>
</evidence>
<feature type="domain" description="Polycomb repressive complex 2 subunit EZH1/EZH2 tri-helical" evidence="2">
    <location>
        <begin position="101"/>
        <end position="172"/>
    </location>
</feature>
<evidence type="ECO:0000313" key="4">
    <source>
        <dbReference type="Proteomes" id="UP000001646"/>
    </source>
</evidence>
<accession>A0A803TNJ7</accession>
<evidence type="ECO:0000313" key="3">
    <source>
        <dbReference type="Ensembl" id="ENSACAP00000036787.1"/>
    </source>
</evidence>
<name>A0A803TNJ7_ANOCA</name>
<dbReference type="InterPro" id="IPR041343">
    <property type="entry name" value="PRC2_HTH_1"/>
</dbReference>
<feature type="compositionally biased region" description="Basic and acidic residues" evidence="1">
    <location>
        <begin position="128"/>
        <end position="150"/>
    </location>
</feature>
<keyword evidence="4" id="KW-1185">Reference proteome</keyword>
<dbReference type="AlphaFoldDB" id="A0A803TNJ7"/>
<reference evidence="3" key="3">
    <citation type="submission" date="2025-09" db="UniProtKB">
        <authorList>
            <consortium name="Ensembl"/>
        </authorList>
    </citation>
    <scope>IDENTIFICATION</scope>
</reference>
<proteinExistence type="predicted"/>
<dbReference type="Ensembl" id="ENSACAT00000048553.1">
    <property type="protein sequence ID" value="ENSACAP00000036787.1"/>
    <property type="gene ID" value="ENSACAG00000041946.1"/>
</dbReference>